<proteinExistence type="predicted"/>
<comment type="caution">
    <text evidence="1">The sequence shown here is derived from an EMBL/GenBank/DDBJ whole genome shotgun (WGS) entry which is preliminary data.</text>
</comment>
<reference evidence="1 2" key="1">
    <citation type="submission" date="2018-08" db="EMBL/GenBank/DDBJ databases">
        <title>A genome reference for cultivated species of the human gut microbiota.</title>
        <authorList>
            <person name="Zou Y."/>
            <person name="Xue W."/>
            <person name="Luo G."/>
        </authorList>
    </citation>
    <scope>NUCLEOTIDE SEQUENCE [LARGE SCALE GENOMIC DNA]</scope>
    <source>
        <strain evidence="1 2">OM08-14</strain>
    </source>
</reference>
<dbReference type="AlphaFoldDB" id="A0A3E4WFP6"/>
<dbReference type="EMBL" id="QSTF01000011">
    <property type="protein sequence ID" value="RGM40977.1"/>
    <property type="molecule type" value="Genomic_DNA"/>
</dbReference>
<dbReference type="RefSeq" id="WP_117747704.1">
    <property type="nucleotide sequence ID" value="NZ_DAWCZY010000023.1"/>
</dbReference>
<gene>
    <name evidence="1" type="ORF">DXC17_06325</name>
</gene>
<sequence length="437" mass="51772">MERINLNNLVLEMSTHLRPISEKEKEYAKTIFPSTGYYKKSGEVWCHCCGNIEYQIPGILEVDLELGYQCSCLNHLILEQNQQKDNLTESKYYSVVHTYNKWQVIRTFYVQRINHKGYPTKYTINEVYQNWVSPDGEEIIVSKRYTRGVNFFKWYYDTEYVIRKHNKSCNGYYVLEDVFDVTGNYFYPDYNITRKLRKYGWCKAIEKLPYVSVVECMKMLLVSRHAETIVKQGQYDVFLWMVRSNKQDLEYMPQMNICHRNHYVITDASIYFDTLSFMNMTGKDIHNPKFICPDDLYKAHEIALASYKKIEKKVTEEEKRKKAEKENKVYVKEKEKFFGIRITDGELSIQVLQSVLEFIDEGDSMHHCVYENEYYKKKDSLILSAKVNGERMETVEVSLKTFKVIQSRAACNKTSAYHNRIIELVNRNMGLIRRAAS</sequence>
<organism evidence="1 2">
    <name type="scientific">Phocaeicola plebeius</name>
    <dbReference type="NCBI Taxonomy" id="310297"/>
    <lineage>
        <taxon>Bacteria</taxon>
        <taxon>Pseudomonadati</taxon>
        <taxon>Bacteroidota</taxon>
        <taxon>Bacteroidia</taxon>
        <taxon>Bacteroidales</taxon>
        <taxon>Bacteroidaceae</taxon>
        <taxon>Phocaeicola</taxon>
    </lineage>
</organism>
<dbReference type="Pfam" id="PF14284">
    <property type="entry name" value="PcfJ"/>
    <property type="match status" value="1"/>
</dbReference>
<evidence type="ECO:0000313" key="1">
    <source>
        <dbReference type="EMBL" id="RGM40977.1"/>
    </source>
</evidence>
<dbReference type="Proteomes" id="UP000260780">
    <property type="component" value="Unassembled WGS sequence"/>
</dbReference>
<dbReference type="InterPro" id="IPR025586">
    <property type="entry name" value="PcfJ"/>
</dbReference>
<protein>
    <recommendedName>
        <fullName evidence="3">PcfJ-like protein</fullName>
    </recommendedName>
</protein>
<evidence type="ECO:0008006" key="3">
    <source>
        <dbReference type="Google" id="ProtNLM"/>
    </source>
</evidence>
<accession>A0A3E4WFP6</accession>
<name>A0A3E4WFP6_9BACT</name>
<evidence type="ECO:0000313" key="2">
    <source>
        <dbReference type="Proteomes" id="UP000260780"/>
    </source>
</evidence>